<evidence type="ECO:0000256" key="9">
    <source>
        <dbReference type="ARBA" id="ARBA00022842"/>
    </source>
</evidence>
<keyword evidence="11 12" id="KW-0804">Transcription</keyword>
<dbReference type="GO" id="GO:0008270">
    <property type="term" value="F:zinc ion binding"/>
    <property type="evidence" value="ECO:0007669"/>
    <property type="project" value="UniProtKB-UniRule"/>
</dbReference>
<feature type="region of interest" description="Disordered" evidence="15">
    <location>
        <begin position="459"/>
        <end position="494"/>
    </location>
</feature>
<dbReference type="EC" id="2.7.7.101" evidence="12"/>
<gene>
    <name evidence="12" type="primary">dnaG</name>
</gene>
<comment type="function">
    <text evidence="12 13">RNA polymerase that catalyzes the synthesis of short RNA molecules used as primers for DNA polymerase during DNA replication.</text>
</comment>
<evidence type="ECO:0000256" key="8">
    <source>
        <dbReference type="ARBA" id="ARBA00022833"/>
    </source>
</evidence>
<sequence length="652" mass="71559">MSRFASPAAHPISVLTAHAIPELAGQSHIEGALTALATIPPAFLDEIRTRLDLSDVVGARVKLQRKGREWTACCPFHNEKTPSFYVNNEKGFYHCFGCGAHGDHIGFVMNHDGQTFIEAVETLAGQAGLDMPKADPDAARKAERAKGLKEAMVAAVKAYQEALNQPDGAVARAYIDKRGLTPETVERFALGYSPDARDWLFKKLIAQGFSAQVLIDAALAKAPEDGRPPFDMFRGRLMFPIWDRQGNPVAFGGRILGEGEPKYLNSPDTAIFHKGQLLYGHHLARKSAHDRGEILVVEGYMDAIALGQAGVENAVAPLGTALTEDHLRLLWKMVPSPIVCLDGDAAGQRAARRTAERALPLLRAGKSVKFATLPEGQDPDDLLKHGGLRALQTVLSQSETLPAAIWRWERQAMLRNDAEQRAALWSRISAGLKSVEDSSLNTALEADMIGRFEASFGHHPFRKQGSGRQWQRQNGAKASWNRPATGLSQPGNDRVSALDTTGLARRQYEVLFAAFLNHPDLLDLYGENLATLTMLDVDLAQFRDALVQALFQEVTLDSEHLHPHLSERGLDSMVKRLTGPDTQLHAGFAKPDARKDEVIEGLETLFAGFTHRDMKHELQMSRVALPAYAVSEEELKALHLRAKAYTDAKPSS</sequence>
<keyword evidence="5 12" id="KW-0235">DNA replication</keyword>
<dbReference type="Pfam" id="PF01807">
    <property type="entry name" value="Zn_ribbon_DnaG"/>
    <property type="match status" value="1"/>
</dbReference>
<keyword evidence="6 12" id="KW-0479">Metal-binding</keyword>
<dbReference type="GO" id="GO:0003677">
    <property type="term" value="F:DNA binding"/>
    <property type="evidence" value="ECO:0007669"/>
    <property type="project" value="UniProtKB-KW"/>
</dbReference>
<dbReference type="InterPro" id="IPR002694">
    <property type="entry name" value="Znf_CHC2"/>
</dbReference>
<dbReference type="SMART" id="SM00493">
    <property type="entry name" value="TOPRIM"/>
    <property type="match status" value="1"/>
</dbReference>
<organism evidence="17">
    <name type="scientific">uncultured alpha proteobacterium HF0010_30A23</name>
    <dbReference type="NCBI Taxonomy" id="710802"/>
    <lineage>
        <taxon>Bacteria</taxon>
        <taxon>Pseudomonadati</taxon>
        <taxon>Pseudomonadota</taxon>
        <taxon>Alphaproteobacteria</taxon>
        <taxon>environmental samples</taxon>
    </lineage>
</organism>
<dbReference type="HAMAP" id="MF_00974">
    <property type="entry name" value="DNA_primase_DnaG"/>
    <property type="match status" value="1"/>
</dbReference>
<accession>E0XRN4</accession>
<dbReference type="PIRSF" id="PIRSF002811">
    <property type="entry name" value="DnaG"/>
    <property type="match status" value="1"/>
</dbReference>
<keyword evidence="3 12" id="KW-0808">Transferase</keyword>
<comment type="similarity">
    <text evidence="12 13">Belongs to the DnaG primase family.</text>
</comment>
<evidence type="ECO:0000259" key="16">
    <source>
        <dbReference type="PROSITE" id="PS50880"/>
    </source>
</evidence>
<comment type="catalytic activity">
    <reaction evidence="12">
        <text>ssDNA + n NTP = ssDNA/pppN(pN)n-1 hybrid + (n-1) diphosphate.</text>
        <dbReference type="EC" id="2.7.7.101"/>
    </reaction>
</comment>
<dbReference type="InterPro" id="IPR050219">
    <property type="entry name" value="DnaG_primase"/>
</dbReference>
<evidence type="ECO:0000256" key="12">
    <source>
        <dbReference type="HAMAP-Rule" id="MF_00974"/>
    </source>
</evidence>
<evidence type="ECO:0000256" key="13">
    <source>
        <dbReference type="PIRNR" id="PIRNR002811"/>
    </source>
</evidence>
<keyword evidence="1 12" id="KW-0240">DNA-directed RNA polymerase</keyword>
<dbReference type="FunFam" id="3.40.1360.10:FF:000002">
    <property type="entry name" value="DNA primase"/>
    <property type="match status" value="1"/>
</dbReference>
<dbReference type="SUPFAM" id="SSF57783">
    <property type="entry name" value="Zinc beta-ribbon"/>
    <property type="match status" value="1"/>
</dbReference>
<dbReference type="Gene3D" id="3.90.580.10">
    <property type="entry name" value="Zinc finger, CHC2-type domain"/>
    <property type="match status" value="1"/>
</dbReference>
<dbReference type="Pfam" id="PF08275">
    <property type="entry name" value="DNAG_N"/>
    <property type="match status" value="1"/>
</dbReference>
<comment type="domain">
    <text evidence="12">Contains an N-terminal zinc-binding domain, a central core domain that contains the primase activity, and a C-terminal DnaB-binding domain.</text>
</comment>
<dbReference type="GO" id="GO:0000428">
    <property type="term" value="C:DNA-directed RNA polymerase complex"/>
    <property type="evidence" value="ECO:0007669"/>
    <property type="project" value="UniProtKB-KW"/>
</dbReference>
<evidence type="ECO:0000256" key="6">
    <source>
        <dbReference type="ARBA" id="ARBA00022723"/>
    </source>
</evidence>
<evidence type="ECO:0000256" key="1">
    <source>
        <dbReference type="ARBA" id="ARBA00022478"/>
    </source>
</evidence>
<dbReference type="InterPro" id="IPR037068">
    <property type="entry name" value="DNA_primase_core_N_sf"/>
</dbReference>
<dbReference type="InterPro" id="IPR006171">
    <property type="entry name" value="TOPRIM_dom"/>
</dbReference>
<dbReference type="AlphaFoldDB" id="E0XRN4"/>
<dbReference type="InterPro" id="IPR013264">
    <property type="entry name" value="DNAG_N"/>
</dbReference>
<dbReference type="SMART" id="SM00400">
    <property type="entry name" value="ZnF_CHCC"/>
    <property type="match status" value="1"/>
</dbReference>
<keyword evidence="10 12" id="KW-0238">DNA-binding</keyword>
<dbReference type="Gene3D" id="3.90.980.10">
    <property type="entry name" value="DNA primase, catalytic core, N-terminal domain"/>
    <property type="match status" value="1"/>
</dbReference>
<evidence type="ECO:0000256" key="11">
    <source>
        <dbReference type="ARBA" id="ARBA00023163"/>
    </source>
</evidence>
<dbReference type="GO" id="GO:0005737">
    <property type="term" value="C:cytoplasm"/>
    <property type="evidence" value="ECO:0007669"/>
    <property type="project" value="TreeGrafter"/>
</dbReference>
<keyword evidence="4 12" id="KW-0548">Nucleotidyltransferase</keyword>
<evidence type="ECO:0000256" key="15">
    <source>
        <dbReference type="SAM" id="MobiDB-lite"/>
    </source>
</evidence>
<dbReference type="FunFam" id="3.90.580.10:FF:000001">
    <property type="entry name" value="DNA primase"/>
    <property type="match status" value="1"/>
</dbReference>
<dbReference type="InterPro" id="IPR030846">
    <property type="entry name" value="DnaG_bac"/>
</dbReference>
<dbReference type="PANTHER" id="PTHR30313:SF2">
    <property type="entry name" value="DNA PRIMASE"/>
    <property type="match status" value="1"/>
</dbReference>
<dbReference type="PANTHER" id="PTHR30313">
    <property type="entry name" value="DNA PRIMASE"/>
    <property type="match status" value="1"/>
</dbReference>
<evidence type="ECO:0000256" key="7">
    <source>
        <dbReference type="ARBA" id="ARBA00022771"/>
    </source>
</evidence>
<evidence type="ECO:0000256" key="10">
    <source>
        <dbReference type="ARBA" id="ARBA00023125"/>
    </source>
</evidence>
<dbReference type="GO" id="GO:0006269">
    <property type="term" value="P:DNA replication, synthesis of primer"/>
    <property type="evidence" value="ECO:0007669"/>
    <property type="project" value="UniProtKB-UniRule"/>
</dbReference>
<dbReference type="PROSITE" id="PS50880">
    <property type="entry name" value="TOPRIM"/>
    <property type="match status" value="1"/>
</dbReference>
<evidence type="ECO:0000256" key="2">
    <source>
        <dbReference type="ARBA" id="ARBA00022515"/>
    </source>
</evidence>
<feature type="domain" description="Toprim" evidence="16">
    <location>
        <begin position="292"/>
        <end position="374"/>
    </location>
</feature>
<reference evidence="17" key="1">
    <citation type="journal article" date="2011" name="Environ. Microbiol.">
        <title>Time-series analyses of Monterey Bay coastal microbial picoplankton using a 'genome proxy' microarray.</title>
        <authorList>
            <person name="Rich V.I."/>
            <person name="Pham V.D."/>
            <person name="Eppley J."/>
            <person name="Shi Y."/>
            <person name="DeLong E.F."/>
        </authorList>
    </citation>
    <scope>NUCLEOTIDE SEQUENCE</scope>
</reference>
<proteinExistence type="inferred from homology"/>
<comment type="cofactor">
    <cofactor evidence="12 13 14">
        <name>Zn(2+)</name>
        <dbReference type="ChEBI" id="CHEBI:29105"/>
    </cofactor>
    <text evidence="12 13 14">Binds 1 zinc ion per monomer.</text>
</comment>
<keyword evidence="9" id="KW-0460">Magnesium</keyword>
<evidence type="ECO:0000256" key="3">
    <source>
        <dbReference type="ARBA" id="ARBA00022679"/>
    </source>
</evidence>
<evidence type="ECO:0000256" key="14">
    <source>
        <dbReference type="PIRSR" id="PIRSR002811-1"/>
    </source>
</evidence>
<dbReference type="EMBL" id="GU474853">
    <property type="protein sequence ID" value="ADI17075.1"/>
    <property type="molecule type" value="Genomic_DNA"/>
</dbReference>
<dbReference type="NCBIfam" id="TIGR01391">
    <property type="entry name" value="dnaG"/>
    <property type="match status" value="1"/>
</dbReference>
<dbReference type="GO" id="GO:1990077">
    <property type="term" value="C:primosome complex"/>
    <property type="evidence" value="ECO:0007669"/>
    <property type="project" value="UniProtKB-KW"/>
</dbReference>
<dbReference type="GO" id="GO:0003899">
    <property type="term" value="F:DNA-directed RNA polymerase activity"/>
    <property type="evidence" value="ECO:0007669"/>
    <property type="project" value="UniProtKB-UniRule"/>
</dbReference>
<keyword evidence="2 12" id="KW-0639">Primosome</keyword>
<keyword evidence="8 12" id="KW-0862">Zinc</keyword>
<dbReference type="CDD" id="cd03364">
    <property type="entry name" value="TOPRIM_DnaG_primases"/>
    <property type="match status" value="1"/>
</dbReference>
<feature type="zinc finger region" description="CHC2-type" evidence="12 14">
    <location>
        <begin position="74"/>
        <end position="98"/>
    </location>
</feature>
<evidence type="ECO:0000313" key="17">
    <source>
        <dbReference type="EMBL" id="ADI17075.1"/>
    </source>
</evidence>
<dbReference type="InterPro" id="IPR006295">
    <property type="entry name" value="DNA_primase_DnaG"/>
</dbReference>
<dbReference type="SUPFAM" id="SSF56731">
    <property type="entry name" value="DNA primase core"/>
    <property type="match status" value="1"/>
</dbReference>
<name>E0XRN4_9PROT</name>
<dbReference type="Gene3D" id="3.40.1360.10">
    <property type="match status" value="1"/>
</dbReference>
<comment type="subunit">
    <text evidence="12">Monomer. Interacts with DnaB.</text>
</comment>
<evidence type="ECO:0000256" key="4">
    <source>
        <dbReference type="ARBA" id="ARBA00022695"/>
    </source>
</evidence>
<protein>
    <recommendedName>
        <fullName evidence="12 13">DNA primase</fullName>
        <ecNumber evidence="12">2.7.7.101</ecNumber>
    </recommendedName>
</protein>
<dbReference type="Pfam" id="PF13662">
    <property type="entry name" value="Toprim_4"/>
    <property type="match status" value="1"/>
</dbReference>
<dbReference type="InterPro" id="IPR034151">
    <property type="entry name" value="TOPRIM_DnaG_bac"/>
</dbReference>
<evidence type="ECO:0000256" key="5">
    <source>
        <dbReference type="ARBA" id="ARBA00022705"/>
    </source>
</evidence>
<dbReference type="InterPro" id="IPR036977">
    <property type="entry name" value="DNA_primase_Znf_CHC2"/>
</dbReference>
<feature type="compositionally biased region" description="Polar residues" evidence="15">
    <location>
        <begin position="466"/>
        <end position="476"/>
    </location>
</feature>
<keyword evidence="7 12" id="KW-0863">Zinc-finger</keyword>